<dbReference type="GO" id="GO:0005737">
    <property type="term" value="C:cytoplasm"/>
    <property type="evidence" value="ECO:0007669"/>
    <property type="project" value="TreeGrafter"/>
</dbReference>
<organism evidence="3 4">
    <name type="scientific">Fimbriiglobus ruber</name>
    <dbReference type="NCBI Taxonomy" id="1908690"/>
    <lineage>
        <taxon>Bacteria</taxon>
        <taxon>Pseudomonadati</taxon>
        <taxon>Planctomycetota</taxon>
        <taxon>Planctomycetia</taxon>
        <taxon>Gemmatales</taxon>
        <taxon>Gemmataceae</taxon>
        <taxon>Fimbriiglobus</taxon>
    </lineage>
</organism>
<gene>
    <name evidence="3" type="ORF">FRUB_01849</name>
</gene>
<name>A0A225E3Z5_9BACT</name>
<comment type="caution">
    <text evidence="3">The sequence shown here is derived from an EMBL/GenBank/DDBJ whole genome shotgun (WGS) entry which is preliminary data.</text>
</comment>
<dbReference type="Proteomes" id="UP000214646">
    <property type="component" value="Unassembled WGS sequence"/>
</dbReference>
<evidence type="ECO:0000256" key="2">
    <source>
        <dbReference type="ARBA" id="ARBA00023235"/>
    </source>
</evidence>
<proteinExistence type="inferred from homology"/>
<dbReference type="InterPro" id="IPR003719">
    <property type="entry name" value="Phenazine_PhzF-like"/>
</dbReference>
<reference evidence="4" key="1">
    <citation type="submission" date="2017-06" db="EMBL/GenBank/DDBJ databases">
        <title>Genome analysis of Fimbriiglobus ruber SP5, the first member of the order Planctomycetales with confirmed chitinolytic capability.</title>
        <authorList>
            <person name="Ravin N.V."/>
            <person name="Rakitin A.L."/>
            <person name="Ivanova A.A."/>
            <person name="Beletsky A.V."/>
            <person name="Kulichevskaya I.S."/>
            <person name="Mardanov A.V."/>
            <person name="Dedysh S.N."/>
        </authorList>
    </citation>
    <scope>NUCLEOTIDE SEQUENCE [LARGE SCALE GENOMIC DNA]</scope>
    <source>
        <strain evidence="4">SP5</strain>
    </source>
</reference>
<dbReference type="PANTHER" id="PTHR13774">
    <property type="entry name" value="PHENAZINE BIOSYNTHESIS PROTEIN"/>
    <property type="match status" value="1"/>
</dbReference>
<accession>A0A225E3Z5</accession>
<dbReference type="GO" id="GO:0016853">
    <property type="term" value="F:isomerase activity"/>
    <property type="evidence" value="ECO:0007669"/>
    <property type="project" value="UniProtKB-KW"/>
</dbReference>
<evidence type="ECO:0000256" key="1">
    <source>
        <dbReference type="ARBA" id="ARBA00008270"/>
    </source>
</evidence>
<dbReference type="PANTHER" id="PTHR13774:SF17">
    <property type="entry name" value="PHENAZINE BIOSYNTHESIS-LIKE DOMAIN-CONTAINING PROTEIN"/>
    <property type="match status" value="1"/>
</dbReference>
<dbReference type="SUPFAM" id="SSF54506">
    <property type="entry name" value="Diaminopimelate epimerase-like"/>
    <property type="match status" value="1"/>
</dbReference>
<keyword evidence="4" id="KW-1185">Reference proteome</keyword>
<protein>
    <submittedName>
        <fullName evidence="3">Putative isomerase yddE, PhzC-PhzF family</fullName>
    </submittedName>
</protein>
<comment type="similarity">
    <text evidence="1">Belongs to the PhzF family.</text>
</comment>
<dbReference type="EMBL" id="NIDE01000002">
    <property type="protein sequence ID" value="OWK45518.1"/>
    <property type="molecule type" value="Genomic_DNA"/>
</dbReference>
<sequence length="200" mass="21935">MDLCGHATLASAHVLWQQGQATTDEIRFLTRSGILTALNKQGEIELNFPLEPDEPAPPPANLLAALNISPTYVGKNRFDYLVEADSENTLRHLEPDFRLLATVPCRGVIVTSPSADPQFDFVSRAFFPRLGVDEDPVCGSAHCCLVNFWRKRLGKSEFVAFQVSARGGVVKVRVVKDRVFLSGKATTVARGELLVEGDEP</sequence>
<keyword evidence="2 3" id="KW-0413">Isomerase</keyword>
<dbReference type="Pfam" id="PF02567">
    <property type="entry name" value="PhzC-PhzF"/>
    <property type="match status" value="1"/>
</dbReference>
<dbReference type="Gene3D" id="3.10.310.10">
    <property type="entry name" value="Diaminopimelate Epimerase, Chain A, domain 1"/>
    <property type="match status" value="2"/>
</dbReference>
<evidence type="ECO:0000313" key="3">
    <source>
        <dbReference type="EMBL" id="OWK45518.1"/>
    </source>
</evidence>
<evidence type="ECO:0000313" key="4">
    <source>
        <dbReference type="Proteomes" id="UP000214646"/>
    </source>
</evidence>
<dbReference type="AlphaFoldDB" id="A0A225E3Z5"/>